<sequence>MKVAHRKRTVQIVVNFH</sequence>
<dbReference type="WBParaSite" id="BXY_1463300.1">
    <property type="protein sequence ID" value="BXY_1463300.1"/>
    <property type="gene ID" value="BXY_1463300"/>
</dbReference>
<proteinExistence type="predicted"/>
<name>A0A1I7SNJ3_BURXY</name>
<reference evidence="2" key="1">
    <citation type="submission" date="2016-11" db="UniProtKB">
        <authorList>
            <consortium name="WormBaseParasite"/>
        </authorList>
    </citation>
    <scope>IDENTIFICATION</scope>
</reference>
<accession>A0A1I7SNJ3</accession>
<evidence type="ECO:0000313" key="1">
    <source>
        <dbReference type="Proteomes" id="UP000095284"/>
    </source>
</evidence>
<organism evidence="1 2">
    <name type="scientific">Bursaphelenchus xylophilus</name>
    <name type="common">Pinewood nematode worm</name>
    <name type="synonym">Aphelenchoides xylophilus</name>
    <dbReference type="NCBI Taxonomy" id="6326"/>
    <lineage>
        <taxon>Eukaryota</taxon>
        <taxon>Metazoa</taxon>
        <taxon>Ecdysozoa</taxon>
        <taxon>Nematoda</taxon>
        <taxon>Chromadorea</taxon>
        <taxon>Rhabditida</taxon>
        <taxon>Tylenchina</taxon>
        <taxon>Tylenchomorpha</taxon>
        <taxon>Aphelenchoidea</taxon>
        <taxon>Aphelenchoididae</taxon>
        <taxon>Bursaphelenchus</taxon>
    </lineage>
</organism>
<dbReference type="Proteomes" id="UP000095284">
    <property type="component" value="Unplaced"/>
</dbReference>
<dbReference type="AlphaFoldDB" id="A0A1I7SNJ3"/>
<evidence type="ECO:0000313" key="2">
    <source>
        <dbReference type="WBParaSite" id="BXY_1463300.1"/>
    </source>
</evidence>
<protein>
    <submittedName>
        <fullName evidence="2">Uncharacterized protein</fullName>
    </submittedName>
</protein>